<evidence type="ECO:0000256" key="3">
    <source>
        <dbReference type="ARBA" id="ARBA00022741"/>
    </source>
</evidence>
<evidence type="ECO:0000256" key="6">
    <source>
        <dbReference type="ARBA" id="ARBA00022840"/>
    </source>
</evidence>
<comment type="catalytic activity">
    <reaction evidence="10">
        <text>ATP + H2O = ADP + phosphate + H(+)</text>
        <dbReference type="Rhea" id="RHEA:13065"/>
        <dbReference type="ChEBI" id="CHEBI:15377"/>
        <dbReference type="ChEBI" id="CHEBI:15378"/>
        <dbReference type="ChEBI" id="CHEBI:30616"/>
        <dbReference type="ChEBI" id="CHEBI:43474"/>
        <dbReference type="ChEBI" id="CHEBI:456216"/>
        <dbReference type="EC" id="5.6.2.3"/>
    </reaction>
</comment>
<dbReference type="PROSITE" id="PS51199">
    <property type="entry name" value="SF4_HELICASE"/>
    <property type="match status" value="1"/>
</dbReference>
<organism evidence="12 13">
    <name type="scientific">Mycoplasma haemocanis (strain Illinois)</name>
    <dbReference type="NCBI Taxonomy" id="1111676"/>
    <lineage>
        <taxon>Bacteria</taxon>
        <taxon>Bacillati</taxon>
        <taxon>Mycoplasmatota</taxon>
        <taxon>Mollicutes</taxon>
        <taxon>Mycoplasmataceae</taxon>
        <taxon>Mycoplasma</taxon>
    </lineage>
</organism>
<name>H6N5W9_MYCHN</name>
<dbReference type="PANTHER" id="PTHR30153">
    <property type="entry name" value="REPLICATIVE DNA HELICASE DNAB"/>
    <property type="match status" value="1"/>
</dbReference>
<dbReference type="OrthoDB" id="9773982at2"/>
<feature type="domain" description="SF4 helicase" evidence="11">
    <location>
        <begin position="179"/>
        <end position="456"/>
    </location>
</feature>
<keyword evidence="13" id="KW-1185">Reference proteome</keyword>
<dbReference type="SUPFAM" id="SSF48024">
    <property type="entry name" value="N-terminal domain of DnaB helicase"/>
    <property type="match status" value="1"/>
</dbReference>
<dbReference type="Gene3D" id="1.10.860.10">
    <property type="entry name" value="DNAb Helicase, Chain A"/>
    <property type="match status" value="1"/>
</dbReference>
<dbReference type="InterPro" id="IPR007694">
    <property type="entry name" value="DNA_helicase_DnaB-like_C"/>
</dbReference>
<dbReference type="EMBL" id="CP003199">
    <property type="protein sequence ID" value="AEW44884.1"/>
    <property type="molecule type" value="Genomic_DNA"/>
</dbReference>
<evidence type="ECO:0000256" key="2">
    <source>
        <dbReference type="ARBA" id="ARBA00022705"/>
    </source>
</evidence>
<comment type="similarity">
    <text evidence="1">Belongs to the helicase family. DnaB subfamily.</text>
</comment>
<dbReference type="InterPro" id="IPR016136">
    <property type="entry name" value="DNA_helicase_N/primase_C"/>
</dbReference>
<dbReference type="SUPFAM" id="SSF52540">
    <property type="entry name" value="P-loop containing nucleoside triphosphate hydrolases"/>
    <property type="match status" value="1"/>
</dbReference>
<dbReference type="GO" id="GO:0016887">
    <property type="term" value="F:ATP hydrolysis activity"/>
    <property type="evidence" value="ECO:0007669"/>
    <property type="project" value="RHEA"/>
</dbReference>
<sequence length="456" mass="51559">METNVFEFDRESLEAEKGIIASIFYYFSEISEIIDIDSILLDNFITLPAKRIFNTLKTTKLVNGSYDPIIVLDSLKSSCLNDQELNDCTNYLESLPRNIQYFSILKYLNLLQEQKVKRKLDNLSRRILRTSLNSENFNDQISTWKNTFEKIISQNVGVNYIDSKEAISNFQKQANEAASTSRVNFLKTNYSEIDRRIKALSGGQLVIVASRPGVGKTTFSINLICNNLRNIEKGCGNSKESAIGIFSLEMTNSSLLEKLIAIDSGLALNEVQKKLEGAPLGAVERALIDESQDKISKCNLLFSDESNITLGKITAIIKTWAKIYDLKFVIIDYLQLINVPEERNSNMNQYQKIGIISRTLKILSMELNTCIISLAQLNRKSEERKGSDKVPILSDLRESGSIEQDADIVMFIYEDKKEDEGSFPKTILKIAKNRHGPTGNVEFQFDKSKGLYKLAN</sequence>
<evidence type="ECO:0000259" key="11">
    <source>
        <dbReference type="PROSITE" id="PS51199"/>
    </source>
</evidence>
<dbReference type="GO" id="GO:0005524">
    <property type="term" value="F:ATP binding"/>
    <property type="evidence" value="ECO:0007669"/>
    <property type="project" value="UniProtKB-KW"/>
</dbReference>
<evidence type="ECO:0000313" key="12">
    <source>
        <dbReference type="EMBL" id="AEW44884.1"/>
    </source>
</evidence>
<evidence type="ECO:0000256" key="8">
    <source>
        <dbReference type="ARBA" id="ARBA00023235"/>
    </source>
</evidence>
<dbReference type="Gene3D" id="3.40.50.300">
    <property type="entry name" value="P-loop containing nucleotide triphosphate hydrolases"/>
    <property type="match status" value="1"/>
</dbReference>
<keyword evidence="6" id="KW-0067">ATP-binding</keyword>
<keyword evidence="5 12" id="KW-0347">Helicase</keyword>
<evidence type="ECO:0000256" key="4">
    <source>
        <dbReference type="ARBA" id="ARBA00022801"/>
    </source>
</evidence>
<dbReference type="InterPro" id="IPR007693">
    <property type="entry name" value="DNA_helicase_DnaB-like_N"/>
</dbReference>
<dbReference type="PANTHER" id="PTHR30153:SF2">
    <property type="entry name" value="REPLICATIVE DNA HELICASE"/>
    <property type="match status" value="1"/>
</dbReference>
<gene>
    <name evidence="12" type="primary">dnaB</name>
    <name evidence="12" type="ordered locus">MHC_00090</name>
</gene>
<protein>
    <recommendedName>
        <fullName evidence="9">DNA 5'-3' helicase</fullName>
        <ecNumber evidence="9">5.6.2.3</ecNumber>
    </recommendedName>
</protein>
<accession>H6N5W9</accession>
<dbReference type="InterPro" id="IPR036185">
    <property type="entry name" value="DNA_heli_DnaB-like_N_sf"/>
</dbReference>
<keyword evidence="3" id="KW-0547">Nucleotide-binding</keyword>
<evidence type="ECO:0000256" key="1">
    <source>
        <dbReference type="ARBA" id="ARBA00008428"/>
    </source>
</evidence>
<dbReference type="GO" id="GO:0043139">
    <property type="term" value="F:5'-3' DNA helicase activity"/>
    <property type="evidence" value="ECO:0007669"/>
    <property type="project" value="UniProtKB-EC"/>
</dbReference>
<dbReference type="EC" id="5.6.2.3" evidence="9"/>
<keyword evidence="8" id="KW-0413">Isomerase</keyword>
<reference evidence="12 13" key="1">
    <citation type="journal article" date="2012" name="J. Bacteriol.">
        <title>Complete genome sequence of Mycoplasma haemocanis strain Illinois.</title>
        <authorList>
            <person name="do Nascimento N.C."/>
            <person name="Guimaraes A.M."/>
            <person name="Santos A.P."/>
            <person name="Sanmiguel P.J."/>
            <person name="Messick J.B."/>
        </authorList>
    </citation>
    <scope>NUCLEOTIDE SEQUENCE [LARGE SCALE GENOMIC DNA]</scope>
    <source>
        <strain evidence="12 13">Illinois</strain>
    </source>
</reference>
<dbReference type="GO" id="GO:0003677">
    <property type="term" value="F:DNA binding"/>
    <property type="evidence" value="ECO:0007669"/>
    <property type="project" value="UniProtKB-KW"/>
</dbReference>
<dbReference type="KEGG" id="mhe:MHC_00090"/>
<dbReference type="STRING" id="1111676.MHC_00090"/>
<dbReference type="InterPro" id="IPR027417">
    <property type="entry name" value="P-loop_NTPase"/>
</dbReference>
<keyword evidence="7" id="KW-0238">DNA-binding</keyword>
<dbReference type="AlphaFoldDB" id="H6N5W9"/>
<evidence type="ECO:0000256" key="9">
    <source>
        <dbReference type="ARBA" id="ARBA00044969"/>
    </source>
</evidence>
<dbReference type="HOGENOM" id="CLU_005373_0_1_14"/>
<dbReference type="Proteomes" id="UP000009135">
    <property type="component" value="Chromosome"/>
</dbReference>
<keyword evidence="2" id="KW-0235">DNA replication</keyword>
<evidence type="ECO:0000256" key="5">
    <source>
        <dbReference type="ARBA" id="ARBA00022806"/>
    </source>
</evidence>
<dbReference type="Pfam" id="PF03796">
    <property type="entry name" value="DnaB_C"/>
    <property type="match status" value="1"/>
</dbReference>
<dbReference type="Pfam" id="PF00772">
    <property type="entry name" value="DnaB"/>
    <property type="match status" value="1"/>
</dbReference>
<evidence type="ECO:0000313" key="13">
    <source>
        <dbReference type="Proteomes" id="UP000009135"/>
    </source>
</evidence>
<proteinExistence type="inferred from homology"/>
<keyword evidence="4 12" id="KW-0378">Hydrolase</keyword>
<dbReference type="GO" id="GO:0006260">
    <property type="term" value="P:DNA replication"/>
    <property type="evidence" value="ECO:0007669"/>
    <property type="project" value="UniProtKB-KW"/>
</dbReference>
<dbReference type="GO" id="GO:0005829">
    <property type="term" value="C:cytosol"/>
    <property type="evidence" value="ECO:0007669"/>
    <property type="project" value="TreeGrafter"/>
</dbReference>
<evidence type="ECO:0000256" key="7">
    <source>
        <dbReference type="ARBA" id="ARBA00023125"/>
    </source>
</evidence>
<evidence type="ECO:0000256" key="10">
    <source>
        <dbReference type="ARBA" id="ARBA00048954"/>
    </source>
</evidence>